<evidence type="ECO:0000256" key="2">
    <source>
        <dbReference type="ARBA" id="ARBA00001913"/>
    </source>
</evidence>
<keyword evidence="5" id="KW-0479">Metal-binding</keyword>
<dbReference type="EMBL" id="CAJNIZ010010224">
    <property type="protein sequence ID" value="CAE7296829.1"/>
    <property type="molecule type" value="Genomic_DNA"/>
</dbReference>
<evidence type="ECO:0000256" key="13">
    <source>
        <dbReference type="RuleBase" id="RU362094"/>
    </source>
</evidence>
<dbReference type="InterPro" id="IPR003594">
    <property type="entry name" value="HATPase_dom"/>
</dbReference>
<dbReference type="EC" id="5.6.2.2" evidence="13"/>
<proteinExistence type="inferred from homology"/>
<dbReference type="Gene3D" id="3.30.565.10">
    <property type="entry name" value="Histidine kinase-like ATPase, C-terminal domain"/>
    <property type="match status" value="1"/>
</dbReference>
<evidence type="ECO:0000256" key="7">
    <source>
        <dbReference type="ARBA" id="ARBA00022840"/>
    </source>
</evidence>
<keyword evidence="6 13" id="KW-0547">Nucleotide-binding</keyword>
<dbReference type="InterPro" id="IPR050634">
    <property type="entry name" value="DNA_Topoisomerase_II"/>
</dbReference>
<dbReference type="Pfam" id="PF02518">
    <property type="entry name" value="HATPase_c"/>
    <property type="match status" value="1"/>
</dbReference>
<protein>
    <recommendedName>
        <fullName evidence="13">DNA topoisomerase 2</fullName>
        <ecNumber evidence="13">5.6.2.2</ecNumber>
    </recommendedName>
</protein>
<dbReference type="InterPro" id="IPR014721">
    <property type="entry name" value="Ribsml_uS5_D2-typ_fold_subgr"/>
</dbReference>
<dbReference type="CDD" id="cd00187">
    <property type="entry name" value="TOP4c"/>
    <property type="match status" value="1"/>
</dbReference>
<feature type="compositionally biased region" description="Basic residues" evidence="14">
    <location>
        <begin position="1228"/>
        <end position="1243"/>
    </location>
</feature>
<dbReference type="SUPFAM" id="SSF56719">
    <property type="entry name" value="Type II DNA topoisomerase"/>
    <property type="match status" value="1"/>
</dbReference>
<sequence length="1297" mass="146276">MIALLHDHGLLLEACDLDGRTPLLLASEHGRTEALFQLLPTSRSRRGRGRGRGARGARGEDDGLAGSPKIKRSKTVEQTYQKKTQVEHILLRPDTYVGSVEHQDESLWVWNDKKGEMDYRNISYVPALYKVFDEILVNAADNLQRDPKMKAIKVDIDRAKGRIKVWNDGKGIPIKLHKKYKVFVPELVFGHLLTSDNYDDSERKVTGGRNGYGAKLTNVFSKKFVIETAGGGKKYKQEWTSNMSKKGKPQITKGSSSASYTCVEFWPDLAKFGMKDLEADTVSLMMRRVYDIGGTSGDRCSVYLNGRKLNVKNFVDYCQHFHGEDGYAYAQINKRWQVLVARSDGDGFQQNSFVNAISTPKGGTHVNYVLDQLVDAISSKAAKQAGKGTEIKRVHVKSHLWLFINCLIENPAFSSQTKEQMTLKASQFGSSCSLPRAFIDEVLSNTGIVDAVIAEAQSKMTLQMDKNISKSSHGKRVLGVPKLEDANEAGGKLSKECTLILTEGDSAKALAVAGLAVLGRDKYGVFPLRGKLLNVREINQKALAENKEAMNIVKILGLSFDKKKLQDLRYGKVMIMADQDYDGSHIKGLLINFFHYFWPDLLRGNKGFLQQFVTPIVKATKDGHVIQFFTMVEYEKWKTKTRDGAGWKIKYYKGLGTSTAAEAKEYFGNIHDHRIDFKWKGSGENKLIDMAFNKGRSDDRKSWMNKYKEGTFVDHSKRAVSYEDFVNKELVQFSRYDLMRSVPSVMDGLKPTQRKVLYCCFKRNLRSDVKVAQLVGYVGEHSAYHHGEASLAGTIVSMAQDFVGSNNLNLLVPSGQFGTRAQGGKDAASARYIYTRLSAITRLLFSPLDDPVLEYQVEEGQKIEPYWYAPIIPMILVNGTEGIGTGWSTSVPNYNPLDIIANIRLFIKKKPVRAMQPWYRGFTGTIKPSGEKGKYDCLGAYTKTSTTILQITELPLRKWTQDYKEFLQSNMPGGDQKKAKLNIYDVREYHTERSVHFVVRMDGNKLKDAEKKEGIEVAMRLKTSINETNMVLFDNEGRITKYKSAKDIMQEFAKVRLKMYDRRKKYLIQKLTLEKELLGNRARFIAMIIAKKLHVNNRKKADVVKDLVKFKFRRFGDTTPPRTGFEYLLGMQILTLTLERKLELEKLYKSKGDELVRTKKTSIQQMWNDDLDKLEDAIRGIYQKEDAAREARSSGKKRKAGLDSGDDSKALKRPAASQPLAASLWKGAKGRGGRGRGRSRRGRGGSGRGEEDEEEEDEEEEAPVNEATEQLFGDVGRLTASLLKSPGGLGTRKRRRM</sequence>
<evidence type="ECO:0000256" key="14">
    <source>
        <dbReference type="SAM" id="MobiDB-lite"/>
    </source>
</evidence>
<dbReference type="InterPro" id="IPR031660">
    <property type="entry name" value="TOPRIM_C"/>
</dbReference>
<dbReference type="GO" id="GO:0000819">
    <property type="term" value="P:sister chromatid segregation"/>
    <property type="evidence" value="ECO:0007669"/>
    <property type="project" value="TreeGrafter"/>
</dbReference>
<dbReference type="InterPro" id="IPR034157">
    <property type="entry name" value="TOPRIM_TopoII"/>
</dbReference>
<dbReference type="Gene3D" id="3.30.1360.40">
    <property type="match status" value="1"/>
</dbReference>
<dbReference type="PROSITE" id="PS52040">
    <property type="entry name" value="TOPO_IIA"/>
    <property type="match status" value="1"/>
</dbReference>
<comment type="function">
    <text evidence="13">Control of topological states of DNA by transient breakage and subsequent rejoining of DNA strands. Topoisomerase II makes double-strand breaks.</text>
</comment>
<dbReference type="InterPro" id="IPR001154">
    <property type="entry name" value="TopoII_euk"/>
</dbReference>
<dbReference type="Gene3D" id="1.10.268.10">
    <property type="entry name" value="Topoisomerase, domain 3"/>
    <property type="match status" value="1"/>
</dbReference>
<dbReference type="OrthoDB" id="276498at2759"/>
<dbReference type="InterPro" id="IPR002205">
    <property type="entry name" value="Topo_IIA_dom_A"/>
</dbReference>
<evidence type="ECO:0000256" key="3">
    <source>
        <dbReference type="ARBA" id="ARBA00001946"/>
    </source>
</evidence>
<evidence type="ECO:0000256" key="4">
    <source>
        <dbReference type="ARBA" id="ARBA00011080"/>
    </source>
</evidence>
<evidence type="ECO:0000313" key="18">
    <source>
        <dbReference type="Proteomes" id="UP000649617"/>
    </source>
</evidence>
<dbReference type="GO" id="GO:0000712">
    <property type="term" value="P:resolution of meiotic recombination intermediates"/>
    <property type="evidence" value="ECO:0007669"/>
    <property type="project" value="TreeGrafter"/>
</dbReference>
<evidence type="ECO:0000256" key="1">
    <source>
        <dbReference type="ARBA" id="ARBA00000185"/>
    </source>
</evidence>
<dbReference type="GO" id="GO:0003677">
    <property type="term" value="F:DNA binding"/>
    <property type="evidence" value="ECO:0007669"/>
    <property type="project" value="UniProtKB-UniRule"/>
</dbReference>
<dbReference type="PANTHER" id="PTHR10169">
    <property type="entry name" value="DNA TOPOISOMERASE/GYRASE"/>
    <property type="match status" value="1"/>
</dbReference>
<dbReference type="GO" id="GO:0005634">
    <property type="term" value="C:nucleus"/>
    <property type="evidence" value="ECO:0007669"/>
    <property type="project" value="TreeGrafter"/>
</dbReference>
<dbReference type="PROSITE" id="PS00177">
    <property type="entry name" value="TOPOISOMERASE_II"/>
    <property type="match status" value="1"/>
</dbReference>
<dbReference type="InterPro" id="IPR006171">
    <property type="entry name" value="TOPRIM_dom"/>
</dbReference>
<feature type="compositionally biased region" description="Basic residues" evidence="14">
    <location>
        <begin position="43"/>
        <end position="55"/>
    </location>
</feature>
<comment type="catalytic activity">
    <reaction evidence="1 12 13">
        <text>ATP-dependent breakage, passage and rejoining of double-stranded DNA.</text>
        <dbReference type="EC" id="5.6.2.2"/>
    </reaction>
</comment>
<evidence type="ECO:0000256" key="8">
    <source>
        <dbReference type="ARBA" id="ARBA00022842"/>
    </source>
</evidence>
<dbReference type="FunFam" id="3.30.1360.40:FF:000003">
    <property type="entry name" value="DNA topoisomerase 2"/>
    <property type="match status" value="1"/>
</dbReference>
<dbReference type="InterPro" id="IPR020568">
    <property type="entry name" value="Ribosomal_Su5_D2-typ_SF"/>
</dbReference>
<evidence type="ECO:0000256" key="5">
    <source>
        <dbReference type="ARBA" id="ARBA00022723"/>
    </source>
</evidence>
<dbReference type="CDD" id="cd03365">
    <property type="entry name" value="TOPRIM_TopoIIA"/>
    <property type="match status" value="1"/>
</dbReference>
<dbReference type="GO" id="GO:0006265">
    <property type="term" value="P:DNA topological change"/>
    <property type="evidence" value="ECO:0007669"/>
    <property type="project" value="UniProtKB-UniRule"/>
</dbReference>
<evidence type="ECO:0000256" key="9">
    <source>
        <dbReference type="ARBA" id="ARBA00023029"/>
    </source>
</evidence>
<dbReference type="Gene3D" id="3.30.230.10">
    <property type="match status" value="1"/>
</dbReference>
<dbReference type="GO" id="GO:0005524">
    <property type="term" value="F:ATP binding"/>
    <property type="evidence" value="ECO:0007669"/>
    <property type="project" value="UniProtKB-UniRule"/>
</dbReference>
<dbReference type="FunFam" id="3.30.565.10:FF:000004">
    <property type="entry name" value="DNA topoisomerase 2"/>
    <property type="match status" value="1"/>
</dbReference>
<feature type="active site" description="O-(5'-phospho-DNA)-tyrosine intermediate" evidence="12">
    <location>
        <position position="832"/>
    </location>
</feature>
<feature type="region of interest" description="Disordered" evidence="14">
    <location>
        <begin position="1186"/>
        <end position="1297"/>
    </location>
</feature>
<evidence type="ECO:0000259" key="15">
    <source>
        <dbReference type="PROSITE" id="PS50880"/>
    </source>
</evidence>
<dbReference type="InterPro" id="IPR001241">
    <property type="entry name" value="Topo_IIA"/>
</dbReference>
<dbReference type="Gene3D" id="3.40.50.670">
    <property type="match status" value="1"/>
</dbReference>
<dbReference type="InterPro" id="IPR013760">
    <property type="entry name" value="Topo_IIA-like_dom_sf"/>
</dbReference>
<dbReference type="InterPro" id="IPR013758">
    <property type="entry name" value="Topo_IIA_A/C_ab"/>
</dbReference>
<dbReference type="Proteomes" id="UP000649617">
    <property type="component" value="Unassembled WGS sequence"/>
</dbReference>
<feature type="compositionally biased region" description="Acidic residues" evidence="14">
    <location>
        <begin position="1250"/>
        <end position="1263"/>
    </location>
</feature>
<keyword evidence="8" id="KW-0460">Magnesium</keyword>
<name>A0A812NNS2_SYMPI</name>
<dbReference type="Pfam" id="PF00204">
    <property type="entry name" value="DNA_gyraseB"/>
    <property type="match status" value="1"/>
</dbReference>
<keyword evidence="7 13" id="KW-0067">ATP-binding</keyword>
<keyword evidence="9 12" id="KW-0799">Topoisomerase</keyword>
<dbReference type="SUPFAM" id="SSF55874">
    <property type="entry name" value="ATPase domain of HSP90 chaperone/DNA topoisomerase II/histidine kinase"/>
    <property type="match status" value="1"/>
</dbReference>
<dbReference type="FunFam" id="3.30.230.10:FF:000008">
    <property type="entry name" value="DNA topoisomerase 2"/>
    <property type="match status" value="1"/>
</dbReference>
<dbReference type="GO" id="GO:0046872">
    <property type="term" value="F:metal ion binding"/>
    <property type="evidence" value="ECO:0007669"/>
    <property type="project" value="UniProtKB-KW"/>
</dbReference>
<keyword evidence="18" id="KW-1185">Reference proteome</keyword>
<feature type="region of interest" description="Disordered" evidence="14">
    <location>
        <begin position="40"/>
        <end position="73"/>
    </location>
</feature>
<dbReference type="PRINTS" id="PR01158">
    <property type="entry name" value="TOPISMRASEII"/>
</dbReference>
<comment type="caution">
    <text evidence="17">The sequence shown here is derived from an EMBL/GenBank/DDBJ whole genome shotgun (WGS) entry which is preliminary data.</text>
</comment>
<dbReference type="Gene3D" id="3.30.1490.30">
    <property type="match status" value="1"/>
</dbReference>
<dbReference type="InterPro" id="IPR013506">
    <property type="entry name" value="Topo_IIA_bsu_dom2"/>
</dbReference>
<comment type="similarity">
    <text evidence="4 13">Belongs to the type II topoisomerase family.</text>
</comment>
<dbReference type="FunFam" id="3.40.50.670:FF:000001">
    <property type="entry name" value="DNA topoisomerase 2"/>
    <property type="match status" value="2"/>
</dbReference>
<reference evidence="17" key="1">
    <citation type="submission" date="2021-02" db="EMBL/GenBank/DDBJ databases">
        <authorList>
            <person name="Dougan E. K."/>
            <person name="Rhodes N."/>
            <person name="Thang M."/>
            <person name="Chan C."/>
        </authorList>
    </citation>
    <scope>NUCLEOTIDE SEQUENCE</scope>
</reference>
<dbReference type="PANTHER" id="PTHR10169:SF38">
    <property type="entry name" value="DNA TOPOISOMERASE 2"/>
    <property type="match status" value="1"/>
</dbReference>
<dbReference type="PRINTS" id="PR00418">
    <property type="entry name" value="TPI2FAMILY"/>
</dbReference>
<dbReference type="Pfam" id="PF01751">
    <property type="entry name" value="Toprim"/>
    <property type="match status" value="1"/>
</dbReference>
<evidence type="ECO:0000313" key="17">
    <source>
        <dbReference type="EMBL" id="CAE7296829.1"/>
    </source>
</evidence>
<dbReference type="FunFam" id="3.90.199.10:FF:000002">
    <property type="entry name" value="DNA topoisomerase 2"/>
    <property type="match status" value="1"/>
</dbReference>
<dbReference type="InterPro" id="IPR018522">
    <property type="entry name" value="TopoIIA_CS"/>
</dbReference>
<dbReference type="SUPFAM" id="SSF54211">
    <property type="entry name" value="Ribosomal protein S5 domain 2-like"/>
    <property type="match status" value="1"/>
</dbReference>
<dbReference type="CDD" id="cd03481">
    <property type="entry name" value="TopoIIA_Trans_ScTopoIIA"/>
    <property type="match status" value="1"/>
</dbReference>
<dbReference type="PROSITE" id="PS50880">
    <property type="entry name" value="TOPRIM"/>
    <property type="match status" value="1"/>
</dbReference>
<dbReference type="SMART" id="SM00434">
    <property type="entry name" value="TOP4c"/>
    <property type="match status" value="1"/>
</dbReference>
<evidence type="ECO:0000256" key="12">
    <source>
        <dbReference type="PROSITE-ProRule" id="PRU01384"/>
    </source>
</evidence>
<evidence type="ECO:0000259" key="16">
    <source>
        <dbReference type="PROSITE" id="PS52040"/>
    </source>
</evidence>
<feature type="domain" description="Toprim" evidence="15">
    <location>
        <begin position="497"/>
        <end position="609"/>
    </location>
</feature>
<keyword evidence="10 12" id="KW-0238">DNA-binding</keyword>
<dbReference type="FunFam" id="3.30.1490.30:FF:000001">
    <property type="entry name" value="DNA topoisomerase 2"/>
    <property type="match status" value="1"/>
</dbReference>
<evidence type="ECO:0000256" key="10">
    <source>
        <dbReference type="ARBA" id="ARBA00023125"/>
    </source>
</evidence>
<comment type="cofactor">
    <cofactor evidence="2">
        <name>Ca(2+)</name>
        <dbReference type="ChEBI" id="CHEBI:29108"/>
    </cofactor>
</comment>
<comment type="subunit">
    <text evidence="13">Homodimer.</text>
</comment>
<feature type="domain" description="Topo IIA-type catalytic" evidence="16">
    <location>
        <begin position="742"/>
        <end position="1171"/>
    </location>
</feature>
<dbReference type="SMART" id="SM00433">
    <property type="entry name" value="TOP2c"/>
    <property type="match status" value="1"/>
</dbReference>
<dbReference type="InterPro" id="IPR013759">
    <property type="entry name" value="Topo_IIA_B_C"/>
</dbReference>
<dbReference type="GO" id="GO:0003918">
    <property type="term" value="F:DNA topoisomerase type II (double strand cut, ATP-hydrolyzing) activity"/>
    <property type="evidence" value="ECO:0007669"/>
    <property type="project" value="UniProtKB-UniRule"/>
</dbReference>
<dbReference type="Pfam" id="PF00521">
    <property type="entry name" value="DNA_topoisoIV"/>
    <property type="match status" value="1"/>
</dbReference>
<dbReference type="InterPro" id="IPR036890">
    <property type="entry name" value="HATPase_C_sf"/>
</dbReference>
<dbReference type="InterPro" id="IPR013757">
    <property type="entry name" value="Topo_IIA_A_a_sf"/>
</dbReference>
<evidence type="ECO:0000256" key="11">
    <source>
        <dbReference type="ARBA" id="ARBA00023235"/>
    </source>
</evidence>
<dbReference type="CDD" id="cd16930">
    <property type="entry name" value="HATPase_TopII-like"/>
    <property type="match status" value="1"/>
</dbReference>
<keyword evidence="11 12" id="KW-0413">Isomerase</keyword>
<gene>
    <name evidence="17" type="primary">top-2</name>
    <name evidence="17" type="ORF">SPIL2461_LOCUS6690</name>
</gene>
<organism evidence="17 18">
    <name type="scientific">Symbiodinium pilosum</name>
    <name type="common">Dinoflagellate</name>
    <dbReference type="NCBI Taxonomy" id="2952"/>
    <lineage>
        <taxon>Eukaryota</taxon>
        <taxon>Sar</taxon>
        <taxon>Alveolata</taxon>
        <taxon>Dinophyceae</taxon>
        <taxon>Suessiales</taxon>
        <taxon>Symbiodiniaceae</taxon>
        <taxon>Symbiodinium</taxon>
    </lineage>
</organism>
<comment type="cofactor">
    <cofactor evidence="3">
        <name>Mg(2+)</name>
        <dbReference type="ChEBI" id="CHEBI:18420"/>
    </cofactor>
</comment>
<accession>A0A812NNS2</accession>
<evidence type="ECO:0000256" key="6">
    <source>
        <dbReference type="ARBA" id="ARBA00022741"/>
    </source>
</evidence>
<dbReference type="Gene3D" id="3.90.199.10">
    <property type="entry name" value="Topoisomerase II, domain 5"/>
    <property type="match status" value="1"/>
</dbReference>
<dbReference type="Pfam" id="PF16898">
    <property type="entry name" value="TOPRIM_C"/>
    <property type="match status" value="1"/>
</dbReference>